<dbReference type="PROSITE" id="PS51217">
    <property type="entry name" value="UVRD_HELICASE_CTER"/>
    <property type="match status" value="1"/>
</dbReference>
<dbReference type="FunFam" id="1.10.486.10:FF:000003">
    <property type="entry name" value="ATP-dependent DNA helicase"/>
    <property type="match status" value="1"/>
</dbReference>
<keyword evidence="5 10" id="KW-0067">ATP-binding</keyword>
<keyword evidence="2 10" id="KW-0547">Nucleotide-binding</keyword>
<feature type="binding site" evidence="10">
    <location>
        <begin position="33"/>
        <end position="40"/>
    </location>
    <ligand>
        <name>ATP</name>
        <dbReference type="ChEBI" id="CHEBI:30616"/>
    </ligand>
</feature>
<feature type="region of interest" description="Disordered" evidence="12">
    <location>
        <begin position="653"/>
        <end position="680"/>
    </location>
</feature>
<feature type="domain" description="UvrD-like helicase C-terminal" evidence="14">
    <location>
        <begin position="292"/>
        <end position="571"/>
    </location>
</feature>
<dbReference type="InterPro" id="IPR005751">
    <property type="entry name" value="ATP-dep_DNA_helicase_PcrA"/>
</dbReference>
<dbReference type="PANTHER" id="PTHR11070">
    <property type="entry name" value="UVRD / RECB / PCRA DNA HELICASE FAMILY MEMBER"/>
    <property type="match status" value="1"/>
</dbReference>
<dbReference type="GO" id="GO:0000725">
    <property type="term" value="P:recombinational repair"/>
    <property type="evidence" value="ECO:0007669"/>
    <property type="project" value="TreeGrafter"/>
</dbReference>
<keyword evidence="4 10" id="KW-0347">Helicase</keyword>
<dbReference type="InterPro" id="IPR013986">
    <property type="entry name" value="DExx_box_DNA_helicase_dom_sf"/>
</dbReference>
<dbReference type="KEGG" id="ntr:B0W44_01965"/>
<dbReference type="RefSeq" id="WP_077718540.1">
    <property type="nucleotide sequence ID" value="NZ_CP019699.1"/>
</dbReference>
<dbReference type="CDD" id="cd17932">
    <property type="entry name" value="DEXQc_UvrD"/>
    <property type="match status" value="1"/>
</dbReference>
<evidence type="ECO:0000256" key="3">
    <source>
        <dbReference type="ARBA" id="ARBA00022801"/>
    </source>
</evidence>
<dbReference type="GO" id="GO:0005524">
    <property type="term" value="F:ATP binding"/>
    <property type="evidence" value="ECO:0007669"/>
    <property type="project" value="UniProtKB-UniRule"/>
</dbReference>
<organism evidence="15 16">
    <name type="scientific">Novibacillus thermophilus</name>
    <dbReference type="NCBI Taxonomy" id="1471761"/>
    <lineage>
        <taxon>Bacteria</taxon>
        <taxon>Bacillati</taxon>
        <taxon>Bacillota</taxon>
        <taxon>Bacilli</taxon>
        <taxon>Bacillales</taxon>
        <taxon>Thermoactinomycetaceae</taxon>
        <taxon>Novibacillus</taxon>
    </lineage>
</organism>
<dbReference type="GO" id="GO:0006260">
    <property type="term" value="P:DNA replication"/>
    <property type="evidence" value="ECO:0007669"/>
    <property type="project" value="InterPro"/>
</dbReference>
<reference evidence="15 16" key="1">
    <citation type="journal article" date="2015" name="Int. J. Syst. Evol. Microbiol.">
        <title>Novibacillus thermophilus gen. nov., sp. nov., a Gram-staining-negative and moderately thermophilic member of the family Thermoactinomycetaceae.</title>
        <authorList>
            <person name="Yang G."/>
            <person name="Chen J."/>
            <person name="Zhou S."/>
        </authorList>
    </citation>
    <scope>NUCLEOTIDE SEQUENCE [LARGE SCALE GENOMIC DNA]</scope>
    <source>
        <strain evidence="15 16">SG-1</strain>
    </source>
</reference>
<comment type="similarity">
    <text evidence="1 11">Belongs to the helicase family. UvrD subfamily.</text>
</comment>
<evidence type="ECO:0000256" key="12">
    <source>
        <dbReference type="SAM" id="MobiDB-lite"/>
    </source>
</evidence>
<dbReference type="InterPro" id="IPR014016">
    <property type="entry name" value="UvrD-like_ATP-bd"/>
</dbReference>
<dbReference type="GO" id="GO:0009314">
    <property type="term" value="P:response to radiation"/>
    <property type="evidence" value="ECO:0007669"/>
    <property type="project" value="UniProtKB-ARBA"/>
</dbReference>
<evidence type="ECO:0000256" key="4">
    <source>
        <dbReference type="ARBA" id="ARBA00022806"/>
    </source>
</evidence>
<dbReference type="AlphaFoldDB" id="A0A1U9K3W9"/>
<dbReference type="Gene3D" id="3.40.50.300">
    <property type="entry name" value="P-loop containing nucleotide triphosphate hydrolases"/>
    <property type="match status" value="2"/>
</dbReference>
<name>A0A1U9K3W9_9BACL</name>
<evidence type="ECO:0000256" key="5">
    <source>
        <dbReference type="ARBA" id="ARBA00022840"/>
    </source>
</evidence>
<dbReference type="GO" id="GO:0033202">
    <property type="term" value="C:DNA helicase complex"/>
    <property type="evidence" value="ECO:0007669"/>
    <property type="project" value="TreeGrafter"/>
</dbReference>
<evidence type="ECO:0000313" key="16">
    <source>
        <dbReference type="Proteomes" id="UP000188603"/>
    </source>
</evidence>
<evidence type="ECO:0000256" key="8">
    <source>
        <dbReference type="ARBA" id="ARBA00034617"/>
    </source>
</evidence>
<evidence type="ECO:0000256" key="7">
    <source>
        <dbReference type="ARBA" id="ARBA00023235"/>
    </source>
</evidence>
<dbReference type="EMBL" id="CP019699">
    <property type="protein sequence ID" value="AQS54720.1"/>
    <property type="molecule type" value="Genomic_DNA"/>
</dbReference>
<accession>A0A1U9K3W9</accession>
<keyword evidence="3 10" id="KW-0378">Hydrolase</keyword>
<dbReference type="GO" id="GO:0003677">
    <property type="term" value="F:DNA binding"/>
    <property type="evidence" value="ECO:0007669"/>
    <property type="project" value="UniProtKB-KW"/>
</dbReference>
<dbReference type="PROSITE" id="PS51198">
    <property type="entry name" value="UVRD_HELICASE_ATP_BIND"/>
    <property type="match status" value="1"/>
</dbReference>
<evidence type="ECO:0000256" key="9">
    <source>
        <dbReference type="ARBA" id="ARBA00048988"/>
    </source>
</evidence>
<protein>
    <recommendedName>
        <fullName evidence="11">ATP-dependent DNA helicase</fullName>
        <ecNumber evidence="11">5.6.2.4</ecNumber>
    </recommendedName>
</protein>
<dbReference type="CDD" id="cd18807">
    <property type="entry name" value="SF1_C_UvrD"/>
    <property type="match status" value="1"/>
</dbReference>
<dbReference type="FunFam" id="1.10.10.160:FF:000001">
    <property type="entry name" value="ATP-dependent DNA helicase"/>
    <property type="match status" value="1"/>
</dbReference>
<dbReference type="EC" id="5.6.2.4" evidence="11"/>
<proteinExistence type="inferred from homology"/>
<comment type="catalytic activity">
    <reaction evidence="8">
        <text>Couples ATP hydrolysis with the unwinding of duplex DNA by translocating in the 3'-5' direction.</text>
        <dbReference type="EC" id="5.6.2.4"/>
    </reaction>
</comment>
<dbReference type="Pfam" id="PF21196">
    <property type="entry name" value="PcrA_UvrD_tudor"/>
    <property type="match status" value="1"/>
</dbReference>
<dbReference type="GO" id="GO:0043138">
    <property type="term" value="F:3'-5' DNA helicase activity"/>
    <property type="evidence" value="ECO:0007669"/>
    <property type="project" value="UniProtKB-EC"/>
</dbReference>
<evidence type="ECO:0000313" key="15">
    <source>
        <dbReference type="EMBL" id="AQS54720.1"/>
    </source>
</evidence>
<dbReference type="Pfam" id="PF00580">
    <property type="entry name" value="UvrD-helicase"/>
    <property type="match status" value="1"/>
</dbReference>
<dbReference type="NCBIfam" id="TIGR01073">
    <property type="entry name" value="pcrA"/>
    <property type="match status" value="1"/>
</dbReference>
<keyword evidence="7" id="KW-0413">Isomerase</keyword>
<evidence type="ECO:0000259" key="14">
    <source>
        <dbReference type="PROSITE" id="PS51217"/>
    </source>
</evidence>
<keyword evidence="6 11" id="KW-0238">DNA-binding</keyword>
<dbReference type="InterPro" id="IPR014017">
    <property type="entry name" value="DNA_helicase_UvrD-like_C"/>
</dbReference>
<comment type="catalytic activity">
    <reaction evidence="9 11">
        <text>ATP + H2O = ADP + phosphate + H(+)</text>
        <dbReference type="Rhea" id="RHEA:13065"/>
        <dbReference type="ChEBI" id="CHEBI:15377"/>
        <dbReference type="ChEBI" id="CHEBI:15378"/>
        <dbReference type="ChEBI" id="CHEBI:30616"/>
        <dbReference type="ChEBI" id="CHEBI:43474"/>
        <dbReference type="ChEBI" id="CHEBI:456216"/>
        <dbReference type="EC" id="5.6.2.4"/>
    </reaction>
</comment>
<dbReference type="SUPFAM" id="SSF52540">
    <property type="entry name" value="P-loop containing nucleoside triphosphate hydrolases"/>
    <property type="match status" value="1"/>
</dbReference>
<dbReference type="OrthoDB" id="9810135at2"/>
<dbReference type="Pfam" id="PF13361">
    <property type="entry name" value="UvrD_C"/>
    <property type="match status" value="1"/>
</dbReference>
<evidence type="ECO:0000256" key="6">
    <source>
        <dbReference type="ARBA" id="ARBA00023125"/>
    </source>
</evidence>
<dbReference type="GO" id="GO:0016887">
    <property type="term" value="F:ATP hydrolysis activity"/>
    <property type="evidence" value="ECO:0007669"/>
    <property type="project" value="RHEA"/>
</dbReference>
<dbReference type="Proteomes" id="UP000188603">
    <property type="component" value="Chromosome"/>
</dbReference>
<dbReference type="InterPro" id="IPR000212">
    <property type="entry name" value="DNA_helicase_UvrD/REP"/>
</dbReference>
<feature type="domain" description="UvrD-like helicase ATP-binding" evidence="13">
    <location>
        <begin position="12"/>
        <end position="291"/>
    </location>
</feature>
<keyword evidence="16" id="KW-1185">Reference proteome</keyword>
<evidence type="ECO:0000256" key="1">
    <source>
        <dbReference type="ARBA" id="ARBA00009922"/>
    </source>
</evidence>
<evidence type="ECO:0000256" key="2">
    <source>
        <dbReference type="ARBA" id="ARBA00022741"/>
    </source>
</evidence>
<dbReference type="STRING" id="1471761.B0W44_01965"/>
<sequence>MDLKQQADQLLDSLNEAQREAVETTDGPLLIVAGAGSGKTRVLTHRVAYLLQRKNVTPWNILAITFTNKAAREMKERITQMVGPEAEDIWIFTFHSMCVRILRRDLDQIGYSRNFTILDGADQLTVVKQILNEQNLDSKKFDPRAIAAHISQAKNRLVKADEYGRKAGDVFQQVVSEVYAAYEEKLRANQSLDFDDLIVKTIDLFQQVPDVLHFYQRKFQYIHVDEYQDTNNAQYRLVKLLADHHHNICVVGDSDQSIYGWRGADISNILDFERDYPEAKVVKLEQNYRSTETILEAANHVIAYNKQRKAKRLWTNLGKGEPIERFAGSSEHDEAYYVVDRIVEGHKQGRPYRDFAILYRTNAQSRVMEEVLVKANIPYQIVGGIRFYERKEIKDLLAYLRLVANPHDDLSLTRIINVPKRGLGKTTVDRLSRYAAQNGMSLYQAMGEGEHIGLQKRFVQTLESFRCMIGELAAKVDELTVTELTEEVLERTGYRLELVREGTIESATRLENVDEFISVTQNFEQRSDDKSLVAFLTELALIADIDTLDVDHPEKKGEDTVTLMTLHSAKGLEFPHVFLIGMEEGIFPHSRALTEEAEMEEERRLAYVGITRAKERLSLTRAHSRTLYGRTMMNPPSRFLKEIPEDYIRDVDKTSAQTNRSKPLLKPRRLHQPTASPGDWQVGDRVRHRTFGQGTVVKVSGDGDDVELDIAFSAPKGVKRFLARFAPIEKV</sequence>
<dbReference type="Gene3D" id="1.10.486.10">
    <property type="entry name" value="PCRA, domain 4"/>
    <property type="match status" value="1"/>
</dbReference>
<gene>
    <name evidence="15" type="ORF">B0W44_01965</name>
</gene>
<dbReference type="GO" id="GO:0005829">
    <property type="term" value="C:cytosol"/>
    <property type="evidence" value="ECO:0007669"/>
    <property type="project" value="TreeGrafter"/>
</dbReference>
<evidence type="ECO:0000256" key="10">
    <source>
        <dbReference type="PROSITE-ProRule" id="PRU00560"/>
    </source>
</evidence>
<dbReference type="InterPro" id="IPR027417">
    <property type="entry name" value="P-loop_NTPase"/>
</dbReference>
<dbReference type="PANTHER" id="PTHR11070:SF2">
    <property type="entry name" value="ATP-DEPENDENT DNA HELICASE SRS2"/>
    <property type="match status" value="1"/>
</dbReference>
<evidence type="ECO:0000256" key="11">
    <source>
        <dbReference type="RuleBase" id="RU364053"/>
    </source>
</evidence>
<dbReference type="Gene3D" id="1.10.10.160">
    <property type="match status" value="1"/>
</dbReference>
<evidence type="ECO:0000259" key="13">
    <source>
        <dbReference type="PROSITE" id="PS51198"/>
    </source>
</evidence>